<reference evidence="1 2" key="1">
    <citation type="submission" date="2017-11" db="EMBL/GenBank/DDBJ databases">
        <title>Complete genome of Rhizobium leguminosarum Norway, an ineffective micro-symbiont.</title>
        <authorList>
            <person name="Hoffrichter A."/>
            <person name="Liang J."/>
            <person name="Brachmann A."/>
            <person name="Marin M."/>
        </authorList>
    </citation>
    <scope>NUCLEOTIDE SEQUENCE [LARGE SCALE GENOMIC DNA]</scope>
    <source>
        <strain evidence="1 2">Norway</strain>
        <plasmid evidence="2">Plasmid prln3</plasmid>
    </source>
</reference>
<dbReference type="AlphaFoldDB" id="A0A2K9ZGU0"/>
<evidence type="ECO:0000313" key="2">
    <source>
        <dbReference type="Proteomes" id="UP000238523"/>
    </source>
</evidence>
<organism evidence="1 2">
    <name type="scientific">Rhizobium leguminosarum</name>
    <dbReference type="NCBI Taxonomy" id="384"/>
    <lineage>
        <taxon>Bacteria</taxon>
        <taxon>Pseudomonadati</taxon>
        <taxon>Pseudomonadota</taxon>
        <taxon>Alphaproteobacteria</taxon>
        <taxon>Hyphomicrobiales</taxon>
        <taxon>Rhizobiaceae</taxon>
        <taxon>Rhizobium/Agrobacterium group</taxon>
        <taxon>Rhizobium</taxon>
    </lineage>
</organism>
<name>A0A2K9ZGU0_RHILE</name>
<accession>A0A2K9ZGU0</accession>
<keyword evidence="1" id="KW-0614">Plasmid</keyword>
<sequence>MSHKDCADFRLPVVALKHDPVQAMGDTFEDARVPFAQMLFQARSPAEAAELSIVVQHLQEVFGRGALSIGCASSGPIAAERTVTSRSCF</sequence>
<geneLocation type="plasmid" evidence="2">
    <name>prln3</name>
</geneLocation>
<protein>
    <submittedName>
        <fullName evidence="1">Uncharacterized protein</fullName>
    </submittedName>
</protein>
<proteinExistence type="predicted"/>
<gene>
    <name evidence="1" type="ORF">CUJ84_pRLN3000329</name>
</gene>
<evidence type="ECO:0000313" key="1">
    <source>
        <dbReference type="EMBL" id="AUW47454.1"/>
    </source>
</evidence>
<dbReference type="Proteomes" id="UP000238523">
    <property type="component" value="Plasmid pRLN3"/>
</dbReference>
<dbReference type="EMBL" id="CP025015">
    <property type="protein sequence ID" value="AUW47454.1"/>
    <property type="molecule type" value="Genomic_DNA"/>
</dbReference>